<dbReference type="AlphaFoldDB" id="A0A6J7AC48"/>
<name>A0A6J7AC48_9ZZZZ</name>
<evidence type="ECO:0000313" key="1">
    <source>
        <dbReference type="EMBL" id="CAB4830441.1"/>
    </source>
</evidence>
<accession>A0A6J7AC48</accession>
<organism evidence="1">
    <name type="scientific">freshwater metagenome</name>
    <dbReference type="NCBI Taxonomy" id="449393"/>
    <lineage>
        <taxon>unclassified sequences</taxon>
        <taxon>metagenomes</taxon>
        <taxon>ecological metagenomes</taxon>
    </lineage>
</organism>
<proteinExistence type="predicted"/>
<protein>
    <submittedName>
        <fullName evidence="1">Unannotated protein</fullName>
    </submittedName>
</protein>
<sequence>MPSFDIADPVSPAPTDRLTLGVRWARPGAAGIGGALAPSSQGACICCGVCCSACFEGNEE</sequence>
<reference evidence="1" key="1">
    <citation type="submission" date="2020-05" db="EMBL/GenBank/DDBJ databases">
        <authorList>
            <person name="Chiriac C."/>
            <person name="Salcher M."/>
            <person name="Ghai R."/>
            <person name="Kavagutti S V."/>
        </authorList>
    </citation>
    <scope>NUCLEOTIDE SEQUENCE</scope>
</reference>
<gene>
    <name evidence="1" type="ORF">UFOPK3204_00872</name>
</gene>
<dbReference type="EMBL" id="CAFABK010000032">
    <property type="protein sequence ID" value="CAB4830441.1"/>
    <property type="molecule type" value="Genomic_DNA"/>
</dbReference>